<keyword evidence="7" id="KW-0067">ATP-binding</keyword>
<dbReference type="EC" id="6.1.1.12" evidence="3"/>
<dbReference type="InterPro" id="IPR045864">
    <property type="entry name" value="aa-tRNA-synth_II/BPL/LPL"/>
</dbReference>
<evidence type="ECO:0000256" key="10">
    <source>
        <dbReference type="ARBA" id="ARBA00033155"/>
    </source>
</evidence>
<keyword evidence="4" id="KW-0963">Cytoplasm</keyword>
<dbReference type="PANTHER" id="PTHR43450">
    <property type="entry name" value="ASPARTYL-TRNA SYNTHETASE"/>
    <property type="match status" value="1"/>
</dbReference>
<dbReference type="InterPro" id="IPR012340">
    <property type="entry name" value="NA-bd_OB-fold"/>
</dbReference>
<dbReference type="SUPFAM" id="SSF55681">
    <property type="entry name" value="Class II aaRS and biotin synthetases"/>
    <property type="match status" value="1"/>
</dbReference>
<keyword evidence="6" id="KW-0547">Nucleotide-binding</keyword>
<evidence type="ECO:0000259" key="14">
    <source>
        <dbReference type="PROSITE" id="PS50862"/>
    </source>
</evidence>
<feature type="compositionally biased region" description="Basic and acidic residues" evidence="13">
    <location>
        <begin position="53"/>
        <end position="78"/>
    </location>
</feature>
<evidence type="ECO:0000256" key="2">
    <source>
        <dbReference type="ARBA" id="ARBA00005312"/>
    </source>
</evidence>
<evidence type="ECO:0000256" key="5">
    <source>
        <dbReference type="ARBA" id="ARBA00022598"/>
    </source>
</evidence>
<evidence type="ECO:0000256" key="4">
    <source>
        <dbReference type="ARBA" id="ARBA00022490"/>
    </source>
</evidence>
<proteinExistence type="inferred from homology"/>
<keyword evidence="16" id="KW-1185">Reference proteome</keyword>
<comment type="subcellular location">
    <subcellularLocation>
        <location evidence="1">Cytoplasm</location>
    </subcellularLocation>
</comment>
<keyword evidence="8" id="KW-0648">Protein biosynthesis</keyword>
<evidence type="ECO:0000313" key="15">
    <source>
        <dbReference type="EMBL" id="CAF9942538.1"/>
    </source>
</evidence>
<dbReference type="GO" id="GO:0017101">
    <property type="term" value="C:aminoacyl-tRNA synthetase multienzyme complex"/>
    <property type="evidence" value="ECO:0007669"/>
    <property type="project" value="TreeGrafter"/>
</dbReference>
<evidence type="ECO:0000256" key="7">
    <source>
        <dbReference type="ARBA" id="ARBA00022840"/>
    </source>
</evidence>
<feature type="region of interest" description="Disordered" evidence="13">
    <location>
        <begin position="1"/>
        <end position="80"/>
    </location>
</feature>
<evidence type="ECO:0000313" key="16">
    <source>
        <dbReference type="Proteomes" id="UP000664203"/>
    </source>
</evidence>
<dbReference type="InterPro" id="IPR004523">
    <property type="entry name" value="Asp-tRNA_synthase_2"/>
</dbReference>
<dbReference type="GO" id="GO:0003723">
    <property type="term" value="F:RNA binding"/>
    <property type="evidence" value="ECO:0007669"/>
    <property type="project" value="TreeGrafter"/>
</dbReference>
<evidence type="ECO:0000256" key="12">
    <source>
        <dbReference type="ARBA" id="ARBA00070516"/>
    </source>
</evidence>
<sequence>MPVTEGQKPDTATPIEQIEQASRSSMPLAERQKSNETVPLEGEKPSKNALKKAAKEKEKAEKAAKREQQEREEKEKAAANDTASHLYGHLNYEAPPPFAEKFLDLGDLEGIEENSRVTFEARVGNARVQSAKLGFLVLRDGFDSIQVVIAEGGPQKISRQMIKWCGGLNTESIVRVTGLVQAPKEEVKSATISHHELHLDSIYVVAEAPEQLPVQVKDCNQPPPGEEEGDAVIEGLPNVGLKARLDNKVLSLRAPAGEAIIKLESEVTRLFNEYMFQHKFTDIQPSYLAGAATEGGAGVFEVKYFEEKAFLTQSPQFFKQMTIAGGMKRVFSVGPVFRAENSNTRRHLTEFTGLDFEMTIRHHYHEVLSFGESLMIYIIRGLQTQEYPKKLTNIIREAGYPEAGTFQLPPGDKAVRITFAEAKALLSEAGIEGGEPHSDIDTAQEKALGKIILEKYKTDFYTVDEFPRSLRPFYTHPSPKDPALTNSYDFFMRGQEFMSGAQRIHNYNDLCESMRLKGLSPEDEGFKHYTEAFKWGCSPHGGGGLGLNRIVQSFLGLNNIREATLFPRDPGRLAP</sequence>
<dbReference type="GO" id="GO:0005524">
    <property type="term" value="F:ATP binding"/>
    <property type="evidence" value="ECO:0007669"/>
    <property type="project" value="UniProtKB-KW"/>
</dbReference>
<dbReference type="GO" id="GO:0005829">
    <property type="term" value="C:cytosol"/>
    <property type="evidence" value="ECO:0007669"/>
    <property type="project" value="TreeGrafter"/>
</dbReference>
<evidence type="ECO:0000256" key="8">
    <source>
        <dbReference type="ARBA" id="ARBA00022917"/>
    </source>
</evidence>
<dbReference type="Gene3D" id="3.30.930.10">
    <property type="entry name" value="Bira Bifunctional Protein, Domain 2"/>
    <property type="match status" value="1"/>
</dbReference>
<gene>
    <name evidence="15" type="ORF">ALECFALPRED_009806</name>
</gene>
<name>A0A8H3J852_9LECA</name>
<evidence type="ECO:0000256" key="6">
    <source>
        <dbReference type="ARBA" id="ARBA00022741"/>
    </source>
</evidence>
<accession>A0A8H3J852</accession>
<dbReference type="Proteomes" id="UP000664203">
    <property type="component" value="Unassembled WGS sequence"/>
</dbReference>
<dbReference type="Pfam" id="PF00152">
    <property type="entry name" value="tRNA-synt_2"/>
    <property type="match status" value="1"/>
</dbReference>
<dbReference type="EMBL" id="CAJPDR010000770">
    <property type="protein sequence ID" value="CAF9942538.1"/>
    <property type="molecule type" value="Genomic_DNA"/>
</dbReference>
<dbReference type="PROSITE" id="PS50862">
    <property type="entry name" value="AA_TRNA_LIGASE_II"/>
    <property type="match status" value="1"/>
</dbReference>
<comment type="catalytic activity">
    <reaction evidence="11">
        <text>tRNA(Asp) + L-aspartate + ATP = L-aspartyl-tRNA(Asp) + AMP + diphosphate</text>
        <dbReference type="Rhea" id="RHEA:19649"/>
        <dbReference type="Rhea" id="RHEA-COMP:9660"/>
        <dbReference type="Rhea" id="RHEA-COMP:9678"/>
        <dbReference type="ChEBI" id="CHEBI:29991"/>
        <dbReference type="ChEBI" id="CHEBI:30616"/>
        <dbReference type="ChEBI" id="CHEBI:33019"/>
        <dbReference type="ChEBI" id="CHEBI:78442"/>
        <dbReference type="ChEBI" id="CHEBI:78516"/>
        <dbReference type="ChEBI" id="CHEBI:456215"/>
        <dbReference type="EC" id="6.1.1.12"/>
    </reaction>
</comment>
<dbReference type="PANTHER" id="PTHR43450:SF1">
    <property type="entry name" value="ASPARTATE--TRNA LIGASE, CYTOPLASMIC"/>
    <property type="match status" value="1"/>
</dbReference>
<dbReference type="SUPFAM" id="SSF50249">
    <property type="entry name" value="Nucleic acid-binding proteins"/>
    <property type="match status" value="1"/>
</dbReference>
<evidence type="ECO:0000256" key="9">
    <source>
        <dbReference type="ARBA" id="ARBA00023146"/>
    </source>
</evidence>
<dbReference type="InterPro" id="IPR006195">
    <property type="entry name" value="aa-tRNA-synth_II"/>
</dbReference>
<organism evidence="15 16">
    <name type="scientific">Alectoria fallacina</name>
    <dbReference type="NCBI Taxonomy" id="1903189"/>
    <lineage>
        <taxon>Eukaryota</taxon>
        <taxon>Fungi</taxon>
        <taxon>Dikarya</taxon>
        <taxon>Ascomycota</taxon>
        <taxon>Pezizomycotina</taxon>
        <taxon>Lecanoromycetes</taxon>
        <taxon>OSLEUM clade</taxon>
        <taxon>Lecanoromycetidae</taxon>
        <taxon>Lecanorales</taxon>
        <taxon>Lecanorineae</taxon>
        <taxon>Parmeliaceae</taxon>
        <taxon>Alectoria</taxon>
    </lineage>
</organism>
<dbReference type="InterPro" id="IPR004365">
    <property type="entry name" value="NA-bd_OB_tRNA"/>
</dbReference>
<feature type="domain" description="Aminoacyl-transfer RNA synthetases class-II family profile" evidence="14">
    <location>
        <begin position="262"/>
        <end position="575"/>
    </location>
</feature>
<dbReference type="NCBIfam" id="NF003483">
    <property type="entry name" value="PRK05159.1"/>
    <property type="match status" value="1"/>
</dbReference>
<dbReference type="NCBIfam" id="TIGR00458">
    <property type="entry name" value="aspS_nondisc"/>
    <property type="match status" value="1"/>
</dbReference>
<evidence type="ECO:0000256" key="13">
    <source>
        <dbReference type="SAM" id="MobiDB-lite"/>
    </source>
</evidence>
<dbReference type="Gene3D" id="2.40.50.140">
    <property type="entry name" value="Nucleic acid-binding proteins"/>
    <property type="match status" value="1"/>
</dbReference>
<comment type="similarity">
    <text evidence="2">Belongs to the class-II aminoacyl-tRNA synthetase family. Type 2 subfamily.</text>
</comment>
<dbReference type="HAMAP" id="MF_02075">
    <property type="entry name" value="Asp_tRNA_synth_type2"/>
    <property type="match status" value="1"/>
</dbReference>
<dbReference type="GO" id="GO:0004815">
    <property type="term" value="F:aspartate-tRNA ligase activity"/>
    <property type="evidence" value="ECO:0007669"/>
    <property type="project" value="UniProtKB-EC"/>
</dbReference>
<evidence type="ECO:0000256" key="3">
    <source>
        <dbReference type="ARBA" id="ARBA00012841"/>
    </source>
</evidence>
<evidence type="ECO:0000256" key="11">
    <source>
        <dbReference type="ARBA" id="ARBA00047904"/>
    </source>
</evidence>
<protein>
    <recommendedName>
        <fullName evidence="12">Probable aspartate--tRNA ligase, cytoplasmic</fullName>
        <ecNumber evidence="3">6.1.1.12</ecNumber>
    </recommendedName>
    <alternativeName>
        <fullName evidence="10">Aspartyl-tRNA synthetase</fullName>
    </alternativeName>
</protein>
<comment type="caution">
    <text evidence="15">The sequence shown here is derived from an EMBL/GenBank/DDBJ whole genome shotgun (WGS) entry which is preliminary data.</text>
</comment>
<dbReference type="OrthoDB" id="372395at2759"/>
<dbReference type="Pfam" id="PF01336">
    <property type="entry name" value="tRNA_anti-codon"/>
    <property type="match status" value="1"/>
</dbReference>
<keyword evidence="9" id="KW-0030">Aminoacyl-tRNA synthetase</keyword>
<dbReference type="InterPro" id="IPR004364">
    <property type="entry name" value="Aa-tRNA-synt_II"/>
</dbReference>
<reference evidence="15" key="1">
    <citation type="submission" date="2021-03" db="EMBL/GenBank/DDBJ databases">
        <authorList>
            <person name="Tagirdzhanova G."/>
        </authorList>
    </citation>
    <scope>NUCLEOTIDE SEQUENCE</scope>
</reference>
<dbReference type="PRINTS" id="PR01042">
    <property type="entry name" value="TRNASYNTHASP"/>
</dbReference>
<dbReference type="FunFam" id="3.30.930.10:FF:000038">
    <property type="entry name" value="Aspartate--tRNA ligase"/>
    <property type="match status" value="1"/>
</dbReference>
<dbReference type="CDD" id="cd04320">
    <property type="entry name" value="AspRS_cyto_N"/>
    <property type="match status" value="1"/>
</dbReference>
<dbReference type="AlphaFoldDB" id="A0A8H3J852"/>
<dbReference type="GO" id="GO:0006422">
    <property type="term" value="P:aspartyl-tRNA aminoacylation"/>
    <property type="evidence" value="ECO:0007669"/>
    <property type="project" value="InterPro"/>
</dbReference>
<evidence type="ECO:0000256" key="1">
    <source>
        <dbReference type="ARBA" id="ARBA00004496"/>
    </source>
</evidence>
<keyword evidence="5" id="KW-0436">Ligase</keyword>
<dbReference type="InterPro" id="IPR002312">
    <property type="entry name" value="Asp/Asn-tRNA-synth_IIb"/>
</dbReference>